<reference evidence="1" key="1">
    <citation type="journal article" date="2021" name="bioRxiv">
        <title>Whole Genome Assembly and Annotation of Northern Wild Rice, Zizania palustris L., Supports a Whole Genome Duplication in the Zizania Genus.</title>
        <authorList>
            <person name="Haas M."/>
            <person name="Kono T."/>
            <person name="Macchietto M."/>
            <person name="Millas R."/>
            <person name="McGilp L."/>
            <person name="Shao M."/>
            <person name="Duquette J."/>
            <person name="Hirsch C.N."/>
            <person name="Kimball J."/>
        </authorList>
    </citation>
    <scope>NUCLEOTIDE SEQUENCE</scope>
    <source>
        <tissue evidence="1">Fresh leaf tissue</tissue>
    </source>
</reference>
<evidence type="ECO:0000313" key="2">
    <source>
        <dbReference type="Proteomes" id="UP000729402"/>
    </source>
</evidence>
<dbReference type="AlphaFoldDB" id="A0A8J5S5I9"/>
<reference evidence="1" key="2">
    <citation type="submission" date="2021-02" db="EMBL/GenBank/DDBJ databases">
        <authorList>
            <person name="Kimball J.A."/>
            <person name="Haas M.W."/>
            <person name="Macchietto M."/>
            <person name="Kono T."/>
            <person name="Duquette J."/>
            <person name="Shao M."/>
        </authorList>
    </citation>
    <scope>NUCLEOTIDE SEQUENCE</scope>
    <source>
        <tissue evidence="1">Fresh leaf tissue</tissue>
    </source>
</reference>
<proteinExistence type="predicted"/>
<dbReference type="EMBL" id="JAAALK010000287">
    <property type="protein sequence ID" value="KAG8058132.1"/>
    <property type="molecule type" value="Genomic_DNA"/>
</dbReference>
<protein>
    <submittedName>
        <fullName evidence="1">Uncharacterized protein</fullName>
    </submittedName>
</protein>
<organism evidence="1 2">
    <name type="scientific">Zizania palustris</name>
    <name type="common">Northern wild rice</name>
    <dbReference type="NCBI Taxonomy" id="103762"/>
    <lineage>
        <taxon>Eukaryota</taxon>
        <taxon>Viridiplantae</taxon>
        <taxon>Streptophyta</taxon>
        <taxon>Embryophyta</taxon>
        <taxon>Tracheophyta</taxon>
        <taxon>Spermatophyta</taxon>
        <taxon>Magnoliopsida</taxon>
        <taxon>Liliopsida</taxon>
        <taxon>Poales</taxon>
        <taxon>Poaceae</taxon>
        <taxon>BOP clade</taxon>
        <taxon>Oryzoideae</taxon>
        <taxon>Oryzeae</taxon>
        <taxon>Zizaniinae</taxon>
        <taxon>Zizania</taxon>
    </lineage>
</organism>
<sequence length="103" mass="12322">MAMGEWFSRRGACRVGFWVDGKTGFGFVRRCRGICWFFFVALANDCGKVDQLLFVGCWFEFWRRLMFSVLLGNKMCFWSVELLYHKWLWTGSNQFVFAIWVIF</sequence>
<accession>A0A8J5S5I9</accession>
<name>A0A8J5S5I9_ZIZPA</name>
<keyword evidence="2" id="KW-1185">Reference proteome</keyword>
<evidence type="ECO:0000313" key="1">
    <source>
        <dbReference type="EMBL" id="KAG8058132.1"/>
    </source>
</evidence>
<gene>
    <name evidence="1" type="ORF">GUJ93_ZPchr0002g23800</name>
</gene>
<comment type="caution">
    <text evidence="1">The sequence shown here is derived from an EMBL/GenBank/DDBJ whole genome shotgun (WGS) entry which is preliminary data.</text>
</comment>
<dbReference type="Proteomes" id="UP000729402">
    <property type="component" value="Unassembled WGS sequence"/>
</dbReference>